<reference evidence="1 2" key="1">
    <citation type="submission" date="2010-04" db="EMBL/GenBank/DDBJ databases">
        <title>The genome of Herbaspirillum seropedicae SmR1, an endophytic, nitrogen-fixing, plant-growth promoting beta-Proteobacteria.</title>
        <authorList>
            <person name="Pedrosa F.O."/>
            <person name="Monteiro R.A."/>
            <person name="Wassem R."/>
            <person name="Cruz L.M."/>
            <person name="Ayub R.A."/>
            <person name="Colauto N.B."/>
            <person name="Fernandez M.A."/>
            <person name="Fungaro M.H.P."/>
            <person name="Grisard E.C."/>
            <person name="Hungria M."/>
            <person name="Madeira H.M.F."/>
            <person name="Nodari R.O."/>
            <person name="Osaku C.A."/>
            <person name="Petzl-Erler M.L."/>
            <person name="Terenzi H."/>
            <person name="Vieira L.G.E."/>
            <person name="Almeida M.I.M."/>
            <person name="Alves L.R."/>
            <person name="Arantes O.M.N."/>
            <person name="Balsanelli E."/>
            <person name="Barcellos F.G."/>
            <person name="Baura V.A."/>
            <person name="Binde D.R."/>
            <person name="Campo R.J."/>
            <person name="Chubatsu L.S."/>
            <person name="Chueire L.M.O."/>
            <person name="Ciferri R.R."/>
            <person name="Correa L.C."/>
            <person name="da Conceicao Silva J.L."/>
            <person name="Dabul A.N.G."/>
            <person name="Dambros B.P."/>
            <person name="Faoro H."/>
            <person name="Favetti A."/>
            <person name="Friedermann G."/>
            <person name="Furlaneto M.C."/>
            <person name="Gasques L.S."/>
            <person name="Gimenes C.C.T."/>
            <person name="Gioppo N.M.R."/>
            <person name="Glienke-Blanco C."/>
            <person name="Godoy L.P."/>
            <person name="Guerra M.P."/>
            <person name="Karp S."/>
            <person name="Kava-Cordeiro V."/>
            <person name="Margarido V.P."/>
            <person name="Mathioni S.M."/>
            <person name="Menck-Soares M.A."/>
            <person name="Murace N.K."/>
            <person name="Nicolas M.F."/>
            <person name="Oliveira C.E.C."/>
            <person name="Pagnan N.A.B."/>
            <person name="Pamphile J.A."/>
            <person name="Patussi E.V."/>
            <person name="Pereira L.F.P."/>
            <person name="Pereira-Ferrari L."/>
            <person name="Pinto F.G.S."/>
            <person name="Precoma C."/>
            <person name="Prioli A.J."/>
            <person name="Prioli S.M.A.P."/>
            <person name="Raittz R.T."/>
            <person name="Ramos H.J.O."/>
            <person name="Ribeiro E.M.S.F."/>
            <person name="Rigo L.U."/>
            <person name="Rocha C.L.M.S.C."/>
            <person name="Rocha S.N."/>
            <person name="Santos K."/>
            <person name="Satori D."/>
            <person name="Silva A.G."/>
            <person name="Simao R.C.G."/>
            <person name="Soares M.A.M."/>
            <person name="Souza E.M."/>
            <person name="Steffens M.B.R."/>
            <person name="Steindel M."/>
            <person name="Tadra-Sfeir M.Z."/>
            <person name="Takahashi E.K."/>
            <person name="Torres R.A."/>
            <person name="Valle J.S."/>
            <person name="Vernal J.I."/>
            <person name="Vilas-Boas L.A."/>
            <person name="Watanabe M.A.E."/>
            <person name="Weiss V.A."/>
            <person name="Yates M.A."/>
            <person name="Souza E.M."/>
        </authorList>
    </citation>
    <scope>NUCLEOTIDE SEQUENCE [LARGE SCALE GENOMIC DNA]</scope>
    <source>
        <strain evidence="1 2">SmR1</strain>
    </source>
</reference>
<organism evidence="1 2">
    <name type="scientific">Herbaspirillum seropedicae (strain SmR1)</name>
    <dbReference type="NCBI Taxonomy" id="757424"/>
    <lineage>
        <taxon>Bacteria</taxon>
        <taxon>Pseudomonadati</taxon>
        <taxon>Pseudomonadota</taxon>
        <taxon>Betaproteobacteria</taxon>
        <taxon>Burkholderiales</taxon>
        <taxon>Oxalobacteraceae</taxon>
        <taxon>Herbaspirillum</taxon>
    </lineage>
</organism>
<accession>D8IW03</accession>
<keyword evidence="2" id="KW-1185">Reference proteome</keyword>
<protein>
    <submittedName>
        <fullName evidence="1">Uncharacterized protein</fullName>
    </submittedName>
</protein>
<dbReference type="HOGENOM" id="CLU_2479075_0_0_4"/>
<evidence type="ECO:0000313" key="1">
    <source>
        <dbReference type="EMBL" id="ADJ61801.1"/>
    </source>
</evidence>
<gene>
    <name evidence="1" type="ordered locus">Hsero_0275</name>
</gene>
<dbReference type="KEGG" id="hse:Hsero_0275"/>
<dbReference type="STRING" id="757424.Hsero_0275"/>
<sequence>MELEALAFKPLMPGLSTQAGAGRVRRGALADIFLSPGVTGFLLHGPCKMGMIFPHYWPPRCGNTIRTTTWRQTRLHSGHHPGDLFFG</sequence>
<proteinExistence type="predicted"/>
<dbReference type="Proteomes" id="UP000000329">
    <property type="component" value="Chromosome"/>
</dbReference>
<name>D8IW03_HERSS</name>
<dbReference type="AlphaFoldDB" id="D8IW03"/>
<dbReference type="EMBL" id="CP002039">
    <property type="protein sequence ID" value="ADJ61801.1"/>
    <property type="molecule type" value="Genomic_DNA"/>
</dbReference>
<evidence type="ECO:0000313" key="2">
    <source>
        <dbReference type="Proteomes" id="UP000000329"/>
    </source>
</evidence>